<reference evidence="2" key="1">
    <citation type="submission" date="2020-07" db="EMBL/GenBank/DDBJ databases">
        <title>Multicomponent nature underlies the extraordinary mechanical properties of spider dragline silk.</title>
        <authorList>
            <person name="Kono N."/>
            <person name="Nakamura H."/>
            <person name="Mori M."/>
            <person name="Yoshida Y."/>
            <person name="Ohtoshi R."/>
            <person name="Malay A.D."/>
            <person name="Moran D.A.P."/>
            <person name="Tomita M."/>
            <person name="Numata K."/>
            <person name="Arakawa K."/>
        </authorList>
    </citation>
    <scope>NUCLEOTIDE SEQUENCE</scope>
</reference>
<accession>A0A8X6HXA5</accession>
<proteinExistence type="predicted"/>
<sequence>MNTVTSSPQQKTSLSLSSLSGRDGGLKDSLEVVRLLITSYTTVSRDPLQESAVDPGKLLQSLSEDSKKMSPQADSEAVFYSQECYRRQE</sequence>
<gene>
    <name evidence="2" type="ORF">TNCT_412061</name>
</gene>
<dbReference type="EMBL" id="BMAO01029416">
    <property type="protein sequence ID" value="GFR31468.1"/>
    <property type="molecule type" value="Genomic_DNA"/>
</dbReference>
<keyword evidence="3" id="KW-1185">Reference proteome</keyword>
<evidence type="ECO:0000313" key="2">
    <source>
        <dbReference type="EMBL" id="GFR31468.1"/>
    </source>
</evidence>
<dbReference type="AlphaFoldDB" id="A0A8X6HXA5"/>
<evidence type="ECO:0000256" key="1">
    <source>
        <dbReference type="SAM" id="MobiDB-lite"/>
    </source>
</evidence>
<dbReference type="Proteomes" id="UP000887116">
    <property type="component" value="Unassembled WGS sequence"/>
</dbReference>
<comment type="caution">
    <text evidence="2">The sequence shown here is derived from an EMBL/GenBank/DDBJ whole genome shotgun (WGS) entry which is preliminary data.</text>
</comment>
<organism evidence="2 3">
    <name type="scientific">Trichonephila clavata</name>
    <name type="common">Joro spider</name>
    <name type="synonym">Nephila clavata</name>
    <dbReference type="NCBI Taxonomy" id="2740835"/>
    <lineage>
        <taxon>Eukaryota</taxon>
        <taxon>Metazoa</taxon>
        <taxon>Ecdysozoa</taxon>
        <taxon>Arthropoda</taxon>
        <taxon>Chelicerata</taxon>
        <taxon>Arachnida</taxon>
        <taxon>Araneae</taxon>
        <taxon>Araneomorphae</taxon>
        <taxon>Entelegynae</taxon>
        <taxon>Araneoidea</taxon>
        <taxon>Nephilidae</taxon>
        <taxon>Trichonephila</taxon>
    </lineage>
</organism>
<evidence type="ECO:0000313" key="3">
    <source>
        <dbReference type="Proteomes" id="UP000887116"/>
    </source>
</evidence>
<protein>
    <submittedName>
        <fullName evidence="2">Uncharacterized protein</fullName>
    </submittedName>
</protein>
<feature type="compositionally biased region" description="Low complexity" evidence="1">
    <location>
        <begin position="1"/>
        <end position="21"/>
    </location>
</feature>
<name>A0A8X6HXA5_TRICU</name>
<feature type="region of interest" description="Disordered" evidence="1">
    <location>
        <begin position="46"/>
        <end position="75"/>
    </location>
</feature>
<feature type="region of interest" description="Disordered" evidence="1">
    <location>
        <begin position="1"/>
        <end position="25"/>
    </location>
</feature>